<evidence type="ECO:0000256" key="3">
    <source>
        <dbReference type="PIRSR" id="PIRSR602401-1"/>
    </source>
</evidence>
<protein>
    <submittedName>
        <fullName evidence="6">Cytochrome P450</fullName>
    </submittedName>
</protein>
<dbReference type="PANTHER" id="PTHR24305">
    <property type="entry name" value="CYTOCHROME P450"/>
    <property type="match status" value="1"/>
</dbReference>
<dbReference type="SUPFAM" id="SSF48264">
    <property type="entry name" value="Cytochrome P450"/>
    <property type="match status" value="1"/>
</dbReference>
<keyword evidence="4" id="KW-0503">Monooxygenase</keyword>
<dbReference type="InterPro" id="IPR017972">
    <property type="entry name" value="Cyt_P450_CS"/>
</dbReference>
<keyword evidence="7" id="KW-1185">Reference proteome</keyword>
<feature type="binding site" description="axial binding residue" evidence="3">
    <location>
        <position position="461"/>
    </location>
    <ligand>
        <name>heme</name>
        <dbReference type="ChEBI" id="CHEBI:30413"/>
    </ligand>
    <ligandPart>
        <name>Fe</name>
        <dbReference type="ChEBI" id="CHEBI:18248"/>
    </ligandPart>
</feature>
<evidence type="ECO:0000256" key="4">
    <source>
        <dbReference type="RuleBase" id="RU000461"/>
    </source>
</evidence>
<keyword evidence="3 4" id="KW-0479">Metal-binding</keyword>
<dbReference type="GO" id="GO:0004497">
    <property type="term" value="F:monooxygenase activity"/>
    <property type="evidence" value="ECO:0007669"/>
    <property type="project" value="UniProtKB-KW"/>
</dbReference>
<dbReference type="PRINTS" id="PR00385">
    <property type="entry name" value="P450"/>
</dbReference>
<name>A0A4R0GKQ5_9ACTN</name>
<dbReference type="Proteomes" id="UP000292274">
    <property type="component" value="Unassembled WGS sequence"/>
</dbReference>
<dbReference type="InterPro" id="IPR050121">
    <property type="entry name" value="Cytochrome_P450_monoxygenase"/>
</dbReference>
<comment type="similarity">
    <text evidence="2 4">Belongs to the cytochrome P450 family.</text>
</comment>
<comment type="cofactor">
    <cofactor evidence="1 3">
        <name>heme</name>
        <dbReference type="ChEBI" id="CHEBI:30413"/>
    </cofactor>
</comment>
<dbReference type="OrthoDB" id="7376058at2"/>
<dbReference type="GO" id="GO:0005506">
    <property type="term" value="F:iron ion binding"/>
    <property type="evidence" value="ECO:0007669"/>
    <property type="project" value="InterPro"/>
</dbReference>
<gene>
    <name evidence="6" type="ORF">E0H26_09690</name>
</gene>
<evidence type="ECO:0000256" key="2">
    <source>
        <dbReference type="ARBA" id="ARBA00010617"/>
    </source>
</evidence>
<dbReference type="Gene3D" id="1.10.630.10">
    <property type="entry name" value="Cytochrome P450"/>
    <property type="match status" value="1"/>
</dbReference>
<keyword evidence="4" id="KW-0560">Oxidoreductase</keyword>
<dbReference type="PRINTS" id="PR00463">
    <property type="entry name" value="EP450I"/>
</dbReference>
<dbReference type="GO" id="GO:0016705">
    <property type="term" value="F:oxidoreductase activity, acting on paired donors, with incorporation or reduction of molecular oxygen"/>
    <property type="evidence" value="ECO:0007669"/>
    <property type="project" value="InterPro"/>
</dbReference>
<keyword evidence="3 4" id="KW-0408">Iron</keyword>
<evidence type="ECO:0000256" key="1">
    <source>
        <dbReference type="ARBA" id="ARBA00001971"/>
    </source>
</evidence>
<keyword evidence="3 4" id="KW-0349">Heme</keyword>
<dbReference type="Pfam" id="PF00067">
    <property type="entry name" value="p450"/>
    <property type="match status" value="1"/>
</dbReference>
<comment type="caution">
    <text evidence="6">The sequence shown here is derived from an EMBL/GenBank/DDBJ whole genome shotgun (WGS) entry which is preliminary data.</text>
</comment>
<reference evidence="6 7" key="1">
    <citation type="submission" date="2019-02" db="EMBL/GenBank/DDBJ databases">
        <title>Jishengella sp. nov., isolated from a root of Zingiber montanum.</title>
        <authorList>
            <person name="Kuncharoen N."/>
            <person name="Kudo T."/>
            <person name="Masahiro Y."/>
            <person name="Ohkuma M."/>
            <person name="Tanasupawat S."/>
        </authorList>
    </citation>
    <scope>NUCLEOTIDE SEQUENCE [LARGE SCALE GENOMIC DNA]</scope>
    <source>
        <strain evidence="6 7">PLAI 1-1</strain>
    </source>
</reference>
<dbReference type="InterPro" id="IPR001128">
    <property type="entry name" value="Cyt_P450"/>
</dbReference>
<dbReference type="EMBL" id="SJJR01000005">
    <property type="protein sequence ID" value="TCB97866.1"/>
    <property type="molecule type" value="Genomic_DNA"/>
</dbReference>
<feature type="region of interest" description="Disordered" evidence="5">
    <location>
        <begin position="64"/>
        <end position="95"/>
    </location>
</feature>
<dbReference type="CDD" id="cd11053">
    <property type="entry name" value="CYP110-like"/>
    <property type="match status" value="1"/>
</dbReference>
<proteinExistence type="inferred from homology"/>
<dbReference type="InterPro" id="IPR002401">
    <property type="entry name" value="Cyt_P450_E_grp-I"/>
</dbReference>
<evidence type="ECO:0000313" key="7">
    <source>
        <dbReference type="Proteomes" id="UP000292274"/>
    </source>
</evidence>
<dbReference type="GO" id="GO:0020037">
    <property type="term" value="F:heme binding"/>
    <property type="evidence" value="ECO:0007669"/>
    <property type="project" value="InterPro"/>
</dbReference>
<evidence type="ECO:0000256" key="5">
    <source>
        <dbReference type="SAM" id="MobiDB-lite"/>
    </source>
</evidence>
<dbReference type="PROSITE" id="PS00086">
    <property type="entry name" value="CYTOCHROME_P450"/>
    <property type="match status" value="1"/>
</dbReference>
<dbReference type="AlphaFoldDB" id="A0A4R0GKQ5"/>
<organism evidence="6 7">
    <name type="scientific">Micromonospora zingiberis</name>
    <dbReference type="NCBI Taxonomy" id="2053011"/>
    <lineage>
        <taxon>Bacteria</taxon>
        <taxon>Bacillati</taxon>
        <taxon>Actinomycetota</taxon>
        <taxon>Actinomycetes</taxon>
        <taxon>Micromonosporales</taxon>
        <taxon>Micromonosporaceae</taxon>
        <taxon>Micromonospora</taxon>
    </lineage>
</organism>
<dbReference type="PANTHER" id="PTHR24305:SF166">
    <property type="entry name" value="CYTOCHROME P450 12A4, MITOCHONDRIAL-RELATED"/>
    <property type="match status" value="1"/>
</dbReference>
<evidence type="ECO:0000313" key="6">
    <source>
        <dbReference type="EMBL" id="TCB97866.1"/>
    </source>
</evidence>
<accession>A0A4R0GKQ5</accession>
<sequence>MRTAPSRPRATRRSRCPRRRFRCSRCATWPCTTCCSLPTTRTASPPTGTASATATATVPCPTPTSCSSTGRLRRASVTSEEDDVTTPVTTLPPGPRLPAALQTYLLWRHPERFLNHCRQRYGSLFTLRAYPYGVRVDITEPADIRAVFKGDPKVFHAGEGIAAALGPMLGDHSLLRLDEEEHHRQRRPMMRPFRGETMRSHHDEIVAVVRDNMRRWPIDRPFALHPRIREITIDVIIRSVLGSQDPTRQAELRRILAEVLEMGVAEMLGWRWPVLGLYGPWRRHRRMFARLEELLHEEVRAHRRDQSADRPDVLSVLLRTSGDELTDAMIRDHLVTLLIAGYETTSTALAWTFECVVNTAGLTRTLTERVDAGDEEYVEAVVRESLRIRPIFYEVSPRRLTAPVVIGGYRLPAGTMVTPSIGMVHRSAEHYPEPDDFRPERWLGKGQQPPWFPFGGGTRRCLGADFALYEMRLTLATVMAAGELRPAPGPRDKPRPRHVVIVPSRGARVCYRPRDRAAE</sequence>
<dbReference type="InterPro" id="IPR036396">
    <property type="entry name" value="Cyt_P450_sf"/>
</dbReference>